<sequence length="48" mass="5137">MAVKFAQGGAGYQPQPFTAGLIEPAKQPLFGVLQGLQLAENGFDDRRC</sequence>
<accession>A0A498QZU8</accession>
<evidence type="ECO:0000313" key="1">
    <source>
        <dbReference type="EMBL" id="VBA56563.1"/>
    </source>
</evidence>
<gene>
    <name evidence="1" type="ORF">LAUMK142_05588</name>
</gene>
<dbReference type="Proteomes" id="UP000268285">
    <property type="component" value="Unassembled WGS sequence"/>
</dbReference>
<proteinExistence type="predicted"/>
<dbReference type="EMBL" id="UPHU01000001">
    <property type="protein sequence ID" value="VBA56563.1"/>
    <property type="molecule type" value="Genomic_DNA"/>
</dbReference>
<reference evidence="1 2" key="1">
    <citation type="submission" date="2018-09" db="EMBL/GenBank/DDBJ databases">
        <authorList>
            <person name="Tagini F."/>
        </authorList>
    </citation>
    <scope>NUCLEOTIDE SEQUENCE [LARGE SCALE GENOMIC DNA]</scope>
    <source>
        <strain evidence="1 2">MK142</strain>
    </source>
</reference>
<name>A0A498QZU8_9MYCO</name>
<keyword evidence="2" id="KW-1185">Reference proteome</keyword>
<dbReference type="AlphaFoldDB" id="A0A498QZU8"/>
<organism evidence="1 2">
    <name type="scientific">Mycobacterium pseudokansasii</name>
    <dbReference type="NCBI Taxonomy" id="2341080"/>
    <lineage>
        <taxon>Bacteria</taxon>
        <taxon>Bacillati</taxon>
        <taxon>Actinomycetota</taxon>
        <taxon>Actinomycetes</taxon>
        <taxon>Mycobacteriales</taxon>
        <taxon>Mycobacteriaceae</taxon>
        <taxon>Mycobacterium</taxon>
    </lineage>
</organism>
<evidence type="ECO:0000313" key="2">
    <source>
        <dbReference type="Proteomes" id="UP000268285"/>
    </source>
</evidence>
<protein>
    <submittedName>
        <fullName evidence="1">Uncharacterized protein</fullName>
    </submittedName>
</protein>